<evidence type="ECO:0000256" key="1">
    <source>
        <dbReference type="SAM" id="Coils"/>
    </source>
</evidence>
<dbReference type="EMBL" id="CAJOBA010036843">
    <property type="protein sequence ID" value="CAF4030920.1"/>
    <property type="molecule type" value="Genomic_DNA"/>
</dbReference>
<organism evidence="2 4">
    <name type="scientific">Didymodactylos carnosus</name>
    <dbReference type="NCBI Taxonomy" id="1234261"/>
    <lineage>
        <taxon>Eukaryota</taxon>
        <taxon>Metazoa</taxon>
        <taxon>Spiralia</taxon>
        <taxon>Gnathifera</taxon>
        <taxon>Rotifera</taxon>
        <taxon>Eurotatoria</taxon>
        <taxon>Bdelloidea</taxon>
        <taxon>Philodinida</taxon>
        <taxon>Philodinidae</taxon>
        <taxon>Didymodactylos</taxon>
    </lineage>
</organism>
<gene>
    <name evidence="2" type="ORF">OVA965_LOCUS24999</name>
    <name evidence="3" type="ORF">TMI583_LOCUS25724</name>
</gene>
<comment type="caution">
    <text evidence="2">The sequence shown here is derived from an EMBL/GenBank/DDBJ whole genome shotgun (WGS) entry which is preliminary data.</text>
</comment>
<evidence type="ECO:0008006" key="5">
    <source>
        <dbReference type="Google" id="ProtNLM"/>
    </source>
</evidence>
<dbReference type="Proteomes" id="UP000677228">
    <property type="component" value="Unassembled WGS sequence"/>
</dbReference>
<sequence length="356" mass="40336">MSFLTSQTPLCTTCGKATGAFKCHGCSQDFCSLHVAEHRQTLGKQMAKISSDYDHLQQSLNEYTKSRCHPLIQQIDQWEQNSIKKIQQSADDARQQVLNLLDLHIDEMGKTLESFTQQLAKARNNDNFVEADLEAWKMKLKKLESDLVAPETLRVEEDTDDFLPLITQIVISEVSNDIFEQSFGNIQIKDNGQVIEQGFLPPAGVIRTRNEYSVGCHQLRFKIENLSGSEKDKSWVFFGIVSNGASMQSKPYKAPTAYGWAGRNSVYCNGVKYIGLDGYTSDMEKGDTVVLLVDCNDRTIHFINKRTNSRHQLRIDVNTCPFPWRVNLCLYYASDCVRILPSSLYIHTAVMSKPMP</sequence>
<proteinExistence type="predicted"/>
<dbReference type="InterPro" id="IPR013320">
    <property type="entry name" value="ConA-like_dom_sf"/>
</dbReference>
<dbReference type="SUPFAM" id="SSF49899">
    <property type="entry name" value="Concanavalin A-like lectins/glucanases"/>
    <property type="match status" value="1"/>
</dbReference>
<dbReference type="Proteomes" id="UP000682733">
    <property type="component" value="Unassembled WGS sequence"/>
</dbReference>
<accession>A0A8S2EMK4</accession>
<dbReference type="InterPro" id="IPR043136">
    <property type="entry name" value="B30.2/SPRY_sf"/>
</dbReference>
<evidence type="ECO:0000313" key="3">
    <source>
        <dbReference type="EMBL" id="CAF4030920.1"/>
    </source>
</evidence>
<dbReference type="EMBL" id="CAJNOK010015303">
    <property type="protein sequence ID" value="CAF1222741.1"/>
    <property type="molecule type" value="Genomic_DNA"/>
</dbReference>
<feature type="coiled-coil region" evidence="1">
    <location>
        <begin position="83"/>
        <end position="125"/>
    </location>
</feature>
<keyword evidence="1" id="KW-0175">Coiled coil</keyword>
<evidence type="ECO:0000313" key="4">
    <source>
        <dbReference type="Proteomes" id="UP000677228"/>
    </source>
</evidence>
<protein>
    <recommendedName>
        <fullName evidence="5">B30.2/SPRY domain-containing protein</fullName>
    </recommendedName>
</protein>
<dbReference type="AlphaFoldDB" id="A0A8S2EMK4"/>
<evidence type="ECO:0000313" key="2">
    <source>
        <dbReference type="EMBL" id="CAF1222741.1"/>
    </source>
</evidence>
<name>A0A8S2EMK4_9BILA</name>
<reference evidence="2" key="1">
    <citation type="submission" date="2021-02" db="EMBL/GenBank/DDBJ databases">
        <authorList>
            <person name="Nowell W R."/>
        </authorList>
    </citation>
    <scope>NUCLEOTIDE SEQUENCE</scope>
</reference>
<dbReference type="Gene3D" id="2.60.120.920">
    <property type="match status" value="1"/>
</dbReference>